<dbReference type="PANTHER" id="PTHR33121:SF70">
    <property type="entry name" value="SIGNALING PROTEIN YKOW"/>
    <property type="match status" value="1"/>
</dbReference>
<proteinExistence type="predicted"/>
<dbReference type="PROSITE" id="PS51105">
    <property type="entry name" value="PTS_EIIC_TYPE_3"/>
    <property type="match status" value="1"/>
</dbReference>
<keyword evidence="6 8" id="KW-1133">Transmembrane helix</keyword>
<evidence type="ECO:0000256" key="6">
    <source>
        <dbReference type="ARBA" id="ARBA00022989"/>
    </source>
</evidence>
<keyword evidence="12" id="KW-1185">Reference proteome</keyword>
<protein>
    <submittedName>
        <fullName evidence="11">Diguanylate phosphodiesterase</fullName>
    </submittedName>
</protein>
<evidence type="ECO:0000256" key="2">
    <source>
        <dbReference type="ARBA" id="ARBA00022448"/>
    </source>
</evidence>
<gene>
    <name evidence="11" type="ORF">CF168_04005</name>
</gene>
<dbReference type="PROSITE" id="PS50883">
    <property type="entry name" value="EAL"/>
    <property type="match status" value="1"/>
</dbReference>
<feature type="transmembrane region" description="Helical" evidence="8">
    <location>
        <begin position="21"/>
        <end position="41"/>
    </location>
</feature>
<feature type="transmembrane region" description="Helical" evidence="8">
    <location>
        <begin position="163"/>
        <end position="185"/>
    </location>
</feature>
<dbReference type="InterPro" id="IPR003352">
    <property type="entry name" value="PTS_EIIC"/>
</dbReference>
<dbReference type="GO" id="GO:0005886">
    <property type="term" value="C:plasma membrane"/>
    <property type="evidence" value="ECO:0007669"/>
    <property type="project" value="UniProtKB-SubCell"/>
</dbReference>
<organism evidence="11 12">
    <name type="scientific">Shewanella bicestrii</name>
    <dbReference type="NCBI Taxonomy" id="2018305"/>
    <lineage>
        <taxon>Bacteria</taxon>
        <taxon>Pseudomonadati</taxon>
        <taxon>Pseudomonadota</taxon>
        <taxon>Gammaproteobacteria</taxon>
        <taxon>Alteromonadales</taxon>
        <taxon>Shewanellaceae</taxon>
        <taxon>Shewanella</taxon>
    </lineage>
</organism>
<keyword evidence="4" id="KW-0762">Sugar transport</keyword>
<dbReference type="Proteomes" id="UP000198367">
    <property type="component" value="Chromosome"/>
</dbReference>
<feature type="transmembrane region" description="Helical" evidence="8">
    <location>
        <begin position="308"/>
        <end position="327"/>
    </location>
</feature>
<evidence type="ECO:0000256" key="1">
    <source>
        <dbReference type="ARBA" id="ARBA00004651"/>
    </source>
</evidence>
<accession>A0A220UIU2</accession>
<dbReference type="SMART" id="SM00052">
    <property type="entry name" value="EAL"/>
    <property type="match status" value="1"/>
</dbReference>
<feature type="domain" description="EAL" evidence="9">
    <location>
        <begin position="418"/>
        <end position="669"/>
    </location>
</feature>
<sequence>MKFELRQFLDRSFLISIRESFIALLPFILINSFLSLIIALLDIGMPTWQGSAFHQGISFFSAQLLKIFPLLALISLSFHFAKYLQLSAIVVCSLSLSLLLAINAQDTGNVFNLDYVRAILADPRIAVLPIISAYLLRFLTAWEGLKFIKAKALSRYLKQHLNLFFPLVIGFIGLFAIVAEASIFLEWLFAPFIDALQQASLGVQLFMRILITHVLWCFGVHGDNAYLLLIGVDNGLVELVPHLTASQFMDLFILYGGSGATLSLIIAIFIGAKDSATRHIAKIATPFAIFNINEILIYGLPIIFNPRLLVPFILSPLINFILAYSAINVGILSFEGHSFPWITPPLLNAYIASGHISAVLFQVLLIGLGVLVYLPFVRRFSLMSEHYEFDSELIKRVQFQADIDRMSEQHYSQQQSESLKAELNLEKTIKEVLAGELQLHYQPKIALSSDHVVGFEALIRLKDEHGNLKGPYFIDAFQRAGYSHIIDRFVINTVAEDLARWELEGFFPKVSINIDPNNITDPQLLATLHERLGSVANRVEIEMLESAFMLDLNRIDSSMRQLKQHGFTFFLDDFGTGFSSLSLLSRINVDGIKLDRSILANTSEPKGRTLYLQICKLCNSLGFSLIAEGVETTTEAEFVKAAGVGYVQGWLYAKAMPGPEAKAFWLERNSD</sequence>
<dbReference type="InterPro" id="IPR035919">
    <property type="entry name" value="EAL_sf"/>
</dbReference>
<evidence type="ECO:0000313" key="12">
    <source>
        <dbReference type="Proteomes" id="UP000198367"/>
    </source>
</evidence>
<dbReference type="InterPro" id="IPR001633">
    <property type="entry name" value="EAL_dom"/>
</dbReference>
<dbReference type="PANTHER" id="PTHR33121">
    <property type="entry name" value="CYCLIC DI-GMP PHOSPHODIESTERASE PDEF"/>
    <property type="match status" value="1"/>
</dbReference>
<feature type="transmembrane region" description="Helical" evidence="8">
    <location>
        <begin position="205"/>
        <end position="230"/>
    </location>
</feature>
<feature type="transmembrane region" description="Helical" evidence="8">
    <location>
        <begin position="83"/>
        <end position="104"/>
    </location>
</feature>
<keyword evidence="3" id="KW-1003">Cell membrane</keyword>
<evidence type="ECO:0000259" key="9">
    <source>
        <dbReference type="PROSITE" id="PS50883"/>
    </source>
</evidence>
<dbReference type="GO" id="GO:0008982">
    <property type="term" value="F:protein-N(PI)-phosphohistidine-sugar phosphotransferase activity"/>
    <property type="evidence" value="ECO:0007669"/>
    <property type="project" value="InterPro"/>
</dbReference>
<dbReference type="Pfam" id="PF02378">
    <property type="entry name" value="PTS_EIIC"/>
    <property type="match status" value="1"/>
</dbReference>
<feature type="transmembrane region" description="Helical" evidence="8">
    <location>
        <begin position="251"/>
        <end position="271"/>
    </location>
</feature>
<feature type="transmembrane region" description="Helical" evidence="8">
    <location>
        <begin position="124"/>
        <end position="142"/>
    </location>
</feature>
<dbReference type="AlphaFoldDB" id="A0A220UIU2"/>
<name>A0A220UIU2_9GAMM</name>
<keyword evidence="2" id="KW-0813">Transport</keyword>
<evidence type="ECO:0000259" key="10">
    <source>
        <dbReference type="PROSITE" id="PS51105"/>
    </source>
</evidence>
<dbReference type="GO" id="GO:0009401">
    <property type="term" value="P:phosphoenolpyruvate-dependent sugar phosphotransferase system"/>
    <property type="evidence" value="ECO:0007669"/>
    <property type="project" value="InterPro"/>
</dbReference>
<evidence type="ECO:0000313" key="11">
    <source>
        <dbReference type="EMBL" id="ASK68098.1"/>
    </source>
</evidence>
<dbReference type="Gene3D" id="3.20.20.450">
    <property type="entry name" value="EAL domain"/>
    <property type="match status" value="1"/>
</dbReference>
<dbReference type="Pfam" id="PF00563">
    <property type="entry name" value="EAL"/>
    <property type="match status" value="1"/>
</dbReference>
<dbReference type="CDD" id="cd01948">
    <property type="entry name" value="EAL"/>
    <property type="match status" value="1"/>
</dbReference>
<dbReference type="KEGG" id="sbj:CF168_04005"/>
<dbReference type="InterPro" id="IPR004501">
    <property type="entry name" value="PTS_EIIC_3"/>
</dbReference>
<keyword evidence="5 8" id="KW-0812">Transmembrane</keyword>
<reference evidence="11 12" key="1">
    <citation type="submission" date="2017-07" db="EMBL/GenBank/DDBJ databases">
        <title>Phenotypical and genomic characterization of a clinical isolate of Shewanella bicestrii sp. nov. producing an extended-spectrum beta-lactamase and a new oxacillinase variant.</title>
        <authorList>
            <person name="Jousset A.B."/>
            <person name="Bonnin R.A."/>
            <person name="Girlich D."/>
            <person name="Dabos L."/>
            <person name="Potron A."/>
            <person name="Dortet L."/>
            <person name="Glaser P."/>
            <person name="Naas T."/>
        </authorList>
    </citation>
    <scope>NUCLEOTIDE SEQUENCE [LARGE SCALE GENOMIC DNA]</scope>
    <source>
        <strain evidence="11 12">JAB-1</strain>
    </source>
</reference>
<evidence type="ECO:0000256" key="4">
    <source>
        <dbReference type="ARBA" id="ARBA00022597"/>
    </source>
</evidence>
<feature type="transmembrane region" description="Helical" evidence="8">
    <location>
        <begin position="283"/>
        <end position="301"/>
    </location>
</feature>
<keyword evidence="7 8" id="KW-0472">Membrane</keyword>
<dbReference type="GO" id="GO:0071111">
    <property type="term" value="F:cyclic-guanylate-specific phosphodiesterase activity"/>
    <property type="evidence" value="ECO:0007669"/>
    <property type="project" value="InterPro"/>
</dbReference>
<dbReference type="SUPFAM" id="SSF141868">
    <property type="entry name" value="EAL domain-like"/>
    <property type="match status" value="1"/>
</dbReference>
<feature type="transmembrane region" description="Helical" evidence="8">
    <location>
        <begin position="53"/>
        <end position="76"/>
    </location>
</feature>
<feature type="transmembrane region" description="Helical" evidence="8">
    <location>
        <begin position="347"/>
        <end position="374"/>
    </location>
</feature>
<feature type="domain" description="PTS EIIC type-3" evidence="10">
    <location>
        <begin position="1"/>
        <end position="376"/>
    </location>
</feature>
<dbReference type="InterPro" id="IPR050706">
    <property type="entry name" value="Cyclic-di-GMP_PDE-like"/>
</dbReference>
<dbReference type="RefSeq" id="WP_089067054.1">
    <property type="nucleotide sequence ID" value="NZ_CP022358.1"/>
</dbReference>
<comment type="subcellular location">
    <subcellularLocation>
        <location evidence="1">Cell membrane</location>
        <topology evidence="1">Multi-pass membrane protein</topology>
    </subcellularLocation>
</comment>
<evidence type="ECO:0000256" key="3">
    <source>
        <dbReference type="ARBA" id="ARBA00022475"/>
    </source>
</evidence>
<evidence type="ECO:0000256" key="7">
    <source>
        <dbReference type="ARBA" id="ARBA00023136"/>
    </source>
</evidence>
<evidence type="ECO:0000256" key="8">
    <source>
        <dbReference type="SAM" id="Phobius"/>
    </source>
</evidence>
<evidence type="ECO:0000256" key="5">
    <source>
        <dbReference type="ARBA" id="ARBA00022692"/>
    </source>
</evidence>
<dbReference type="EMBL" id="CP022358">
    <property type="protein sequence ID" value="ASK68098.1"/>
    <property type="molecule type" value="Genomic_DNA"/>
</dbReference>